<protein>
    <recommendedName>
        <fullName evidence="4">Vesicle-fusing ATPase</fullName>
        <ecNumber evidence="4">3.6.4.6</ecNumber>
    </recommendedName>
</protein>
<evidence type="ECO:0000313" key="7">
    <source>
        <dbReference type="Proteomes" id="UP001642483"/>
    </source>
</evidence>
<dbReference type="SUPFAM" id="SSF52540">
    <property type="entry name" value="P-loop containing nucleoside triphosphate hydrolases"/>
    <property type="match status" value="1"/>
</dbReference>
<keyword evidence="4" id="KW-0653">Protein transport</keyword>
<evidence type="ECO:0000256" key="4">
    <source>
        <dbReference type="RuleBase" id="RU367045"/>
    </source>
</evidence>
<dbReference type="InterPro" id="IPR003959">
    <property type="entry name" value="ATPase_AAA_core"/>
</dbReference>
<evidence type="ECO:0000259" key="5">
    <source>
        <dbReference type="SMART" id="SM00382"/>
    </source>
</evidence>
<keyword evidence="7" id="KW-1185">Reference proteome</keyword>
<keyword evidence="4" id="KW-0931">ER-Golgi transport</keyword>
<gene>
    <name evidence="6" type="ORF">CVLEPA_LOCUS11093</name>
</gene>
<evidence type="ECO:0000256" key="1">
    <source>
        <dbReference type="ARBA" id="ARBA00006914"/>
    </source>
</evidence>
<evidence type="ECO:0000313" key="6">
    <source>
        <dbReference type="EMBL" id="CAK8680855.1"/>
    </source>
</evidence>
<organism evidence="6 7">
    <name type="scientific">Clavelina lepadiformis</name>
    <name type="common">Light-bulb sea squirt</name>
    <name type="synonym">Ascidia lepadiformis</name>
    <dbReference type="NCBI Taxonomy" id="159417"/>
    <lineage>
        <taxon>Eukaryota</taxon>
        <taxon>Metazoa</taxon>
        <taxon>Chordata</taxon>
        <taxon>Tunicata</taxon>
        <taxon>Ascidiacea</taxon>
        <taxon>Aplousobranchia</taxon>
        <taxon>Clavelinidae</taxon>
        <taxon>Clavelina</taxon>
    </lineage>
</organism>
<comment type="similarity">
    <text evidence="1 4">Belongs to the AAA ATPase family.</text>
</comment>
<keyword evidence="4" id="KW-0378">Hydrolase</keyword>
<dbReference type="PANTHER" id="PTHR23078:SF3">
    <property type="entry name" value="VESICLE-FUSING ATPASE"/>
    <property type="match status" value="1"/>
</dbReference>
<evidence type="ECO:0000256" key="3">
    <source>
        <dbReference type="ARBA" id="ARBA00022840"/>
    </source>
</evidence>
<dbReference type="Pfam" id="PF00004">
    <property type="entry name" value="AAA"/>
    <property type="match status" value="1"/>
</dbReference>
<comment type="subcellular location">
    <subcellularLocation>
        <location evidence="4">Cytoplasm</location>
    </subcellularLocation>
</comment>
<dbReference type="InterPro" id="IPR003593">
    <property type="entry name" value="AAA+_ATPase"/>
</dbReference>
<comment type="catalytic activity">
    <reaction evidence="4">
        <text>ATP + H2O = ADP + phosphate + H(+)</text>
        <dbReference type="Rhea" id="RHEA:13065"/>
        <dbReference type="ChEBI" id="CHEBI:15377"/>
        <dbReference type="ChEBI" id="CHEBI:15378"/>
        <dbReference type="ChEBI" id="CHEBI:30616"/>
        <dbReference type="ChEBI" id="CHEBI:43474"/>
        <dbReference type="ChEBI" id="CHEBI:456216"/>
        <dbReference type="EC" id="3.6.4.6"/>
    </reaction>
</comment>
<dbReference type="PANTHER" id="PTHR23078">
    <property type="entry name" value="VESICULAR-FUSION PROTEIN NSF"/>
    <property type="match status" value="1"/>
</dbReference>
<dbReference type="InterPro" id="IPR027417">
    <property type="entry name" value="P-loop_NTPase"/>
</dbReference>
<comment type="function">
    <text evidence="4">Required for vesicle-mediated transport. Catalyzes the fusion of transport vesicles within the Golgi cisternae. Is also required for transport from the endoplasmic reticulum to the Golgi stack. Seems to function as a fusion protein required for the delivery of cargo proteins to all compartments of the Golgi stack independent of vesicle origin.</text>
</comment>
<keyword evidence="4" id="KW-0963">Cytoplasm</keyword>
<keyword evidence="2 4" id="KW-0547">Nucleotide-binding</keyword>
<dbReference type="SMART" id="SM00382">
    <property type="entry name" value="AAA"/>
    <property type="match status" value="1"/>
</dbReference>
<dbReference type="EC" id="3.6.4.6" evidence="4"/>
<name>A0ABP0FMH9_CLALP</name>
<dbReference type="Gene3D" id="3.40.50.300">
    <property type="entry name" value="P-loop containing nucleotide triphosphate hydrolases"/>
    <property type="match status" value="1"/>
</dbReference>
<dbReference type="EMBL" id="CAWYQH010000079">
    <property type="protein sequence ID" value="CAK8680855.1"/>
    <property type="molecule type" value="Genomic_DNA"/>
</dbReference>
<reference evidence="6 7" key="1">
    <citation type="submission" date="2024-02" db="EMBL/GenBank/DDBJ databases">
        <authorList>
            <person name="Daric V."/>
            <person name="Darras S."/>
        </authorList>
    </citation>
    <scope>NUCLEOTIDE SEQUENCE [LARGE SCALE GENOMIC DNA]</scope>
</reference>
<comment type="caution">
    <text evidence="6">The sequence shown here is derived from an EMBL/GenBank/DDBJ whole genome shotgun (WGS) entry which is preliminary data.</text>
</comment>
<sequence length="180" mass="19960">MSHGIIKWNYRITRILEKSAVICDQVRSSNRTPLVSVLITGGVGSGKTALATKIADDSGFPFMRVCTPDNLIGSSEAEKCQYLKKVFFDSYKSPLSCVVIDDIERLINYNSHGSQFSNLVAQALMILCKKRPPLGRRLLVIATSSNEDLLSKMEIEQSFDSHIKIPLLNAEAINTVLELQ</sequence>
<evidence type="ECO:0000256" key="2">
    <source>
        <dbReference type="ARBA" id="ARBA00022741"/>
    </source>
</evidence>
<dbReference type="InterPro" id="IPR039812">
    <property type="entry name" value="Vesicle-fus_ATPase"/>
</dbReference>
<feature type="domain" description="AAA+ ATPase" evidence="5">
    <location>
        <begin position="33"/>
        <end position="169"/>
    </location>
</feature>
<dbReference type="Proteomes" id="UP001642483">
    <property type="component" value="Unassembled WGS sequence"/>
</dbReference>
<dbReference type="CDD" id="cd00009">
    <property type="entry name" value="AAA"/>
    <property type="match status" value="1"/>
</dbReference>
<accession>A0ABP0FMH9</accession>
<keyword evidence="4" id="KW-0460">Magnesium</keyword>
<keyword evidence="4" id="KW-0479">Metal-binding</keyword>
<proteinExistence type="inferred from homology"/>
<keyword evidence="4" id="KW-0813">Transport</keyword>
<comment type="cofactor">
    <cofactor evidence="4">
        <name>Mg(2+)</name>
        <dbReference type="ChEBI" id="CHEBI:18420"/>
    </cofactor>
    <text evidence="4">Binds 1 Mg(2+) ion per subunit.</text>
</comment>
<keyword evidence="3 4" id="KW-0067">ATP-binding</keyword>